<accession>A0ABQ4J166</accession>
<proteinExistence type="predicted"/>
<feature type="domain" description="Amidohydrolase-related" evidence="2">
    <location>
        <begin position="75"/>
        <end position="431"/>
    </location>
</feature>
<dbReference type="SUPFAM" id="SSF51556">
    <property type="entry name" value="Metallo-dependent hydrolases"/>
    <property type="match status" value="1"/>
</dbReference>
<keyword evidence="4" id="KW-1185">Reference proteome</keyword>
<dbReference type="InterPro" id="IPR050287">
    <property type="entry name" value="MTA/SAH_deaminase"/>
</dbReference>
<organism evidence="3 4">
    <name type="scientific">Micromonospora lutea</name>
    <dbReference type="NCBI Taxonomy" id="419825"/>
    <lineage>
        <taxon>Bacteria</taxon>
        <taxon>Bacillati</taxon>
        <taxon>Actinomycetota</taxon>
        <taxon>Actinomycetes</taxon>
        <taxon>Micromonosporales</taxon>
        <taxon>Micromonosporaceae</taxon>
        <taxon>Micromonospora</taxon>
    </lineage>
</organism>
<name>A0ABQ4J166_9ACTN</name>
<sequence length="473" mass="50942">MVEPGEGGPQPSGTARPLPADLVLRHGRVITMDPQRRILTDGTVVVHGGRISWVGPDRLRPPTDVPERDLRGAVVHPGLIDAHVHTGTETVRGLSPKGAGDWDTVEEVAFRGKTPLDEELAATLSAMDMVSSGTTLFADTGGSVHLAATARGIARVGMRGIPGHFIVDVPQDGALAEVTADTETCLARLRDQLDRYPWQPAARIRAAVTLVGMGLNSDALLRAAGQLAEDRGVPLIMHQSWSRAEVDASLAAHGVRPVAHLHDLGLLGPRTTLVHMIQTDDSERELVRHSGTNLVHCPSASLRRAKGALREGQFPEMVAAGVTVALGSDGLSGPRDLPRQAYLAAMVFRELRDELPTLTAEQVLEMSTLHGARALGMSDEVGSIEVGKRADLVIHSTHQPQSLPAFDDPVDWLIFYAGARTVDTVVVDGEILYDRGRFTRFDADEIRAAVAEQARRHEGAIGPDRYAHWPLIR</sequence>
<dbReference type="RefSeq" id="WP_204002925.1">
    <property type="nucleotide sequence ID" value="NZ_BOPB01000028.1"/>
</dbReference>
<protein>
    <submittedName>
        <fullName evidence="3">5-methylthioadenosine/S-adenosylhomocysteine deaminase</fullName>
    </submittedName>
</protein>
<reference evidence="3 4" key="1">
    <citation type="submission" date="2021-01" db="EMBL/GenBank/DDBJ databases">
        <title>Whole genome shotgun sequence of Verrucosispora lutea NBRC 106530.</title>
        <authorList>
            <person name="Komaki H."/>
            <person name="Tamura T."/>
        </authorList>
    </citation>
    <scope>NUCLEOTIDE SEQUENCE [LARGE SCALE GENOMIC DNA]</scope>
    <source>
        <strain evidence="3 4">NBRC 106530</strain>
    </source>
</reference>
<keyword evidence="1" id="KW-0378">Hydrolase</keyword>
<dbReference type="InterPro" id="IPR006680">
    <property type="entry name" value="Amidohydro-rel"/>
</dbReference>
<dbReference type="PANTHER" id="PTHR43794:SF11">
    <property type="entry name" value="AMIDOHYDROLASE-RELATED DOMAIN-CONTAINING PROTEIN"/>
    <property type="match status" value="1"/>
</dbReference>
<gene>
    <name evidence="3" type="primary">mtaD</name>
    <name evidence="3" type="ORF">Vlu01_45280</name>
</gene>
<dbReference type="Proteomes" id="UP000643165">
    <property type="component" value="Unassembled WGS sequence"/>
</dbReference>
<evidence type="ECO:0000259" key="2">
    <source>
        <dbReference type="Pfam" id="PF01979"/>
    </source>
</evidence>
<dbReference type="InterPro" id="IPR011059">
    <property type="entry name" value="Metal-dep_hydrolase_composite"/>
</dbReference>
<dbReference type="Gene3D" id="2.30.40.10">
    <property type="entry name" value="Urease, subunit C, domain 1"/>
    <property type="match status" value="1"/>
</dbReference>
<dbReference type="SUPFAM" id="SSF51338">
    <property type="entry name" value="Composite domain of metallo-dependent hydrolases"/>
    <property type="match status" value="1"/>
</dbReference>
<evidence type="ECO:0000256" key="1">
    <source>
        <dbReference type="ARBA" id="ARBA00022801"/>
    </source>
</evidence>
<dbReference type="PANTHER" id="PTHR43794">
    <property type="entry name" value="AMINOHYDROLASE SSNA-RELATED"/>
    <property type="match status" value="1"/>
</dbReference>
<comment type="caution">
    <text evidence="3">The sequence shown here is derived from an EMBL/GenBank/DDBJ whole genome shotgun (WGS) entry which is preliminary data.</text>
</comment>
<dbReference type="Pfam" id="PF01979">
    <property type="entry name" value="Amidohydro_1"/>
    <property type="match status" value="1"/>
</dbReference>
<dbReference type="Gene3D" id="3.20.20.140">
    <property type="entry name" value="Metal-dependent hydrolases"/>
    <property type="match status" value="1"/>
</dbReference>
<dbReference type="InterPro" id="IPR032466">
    <property type="entry name" value="Metal_Hydrolase"/>
</dbReference>
<evidence type="ECO:0000313" key="3">
    <source>
        <dbReference type="EMBL" id="GIJ23904.1"/>
    </source>
</evidence>
<evidence type="ECO:0000313" key="4">
    <source>
        <dbReference type="Proteomes" id="UP000643165"/>
    </source>
</evidence>
<dbReference type="EMBL" id="BOPB01000028">
    <property type="protein sequence ID" value="GIJ23904.1"/>
    <property type="molecule type" value="Genomic_DNA"/>
</dbReference>